<feature type="compositionally biased region" description="Basic residues" evidence="1">
    <location>
        <begin position="154"/>
        <end position="177"/>
    </location>
</feature>
<accession>A0A564ZLK7</accession>
<keyword evidence="3" id="KW-1185">Reference proteome</keyword>
<feature type="region of interest" description="Disordered" evidence="1">
    <location>
        <begin position="132"/>
        <end position="177"/>
    </location>
</feature>
<dbReference type="PANTHER" id="PTHR34547">
    <property type="entry name" value="YACP-LIKE NYN DOMAIN PROTEIN"/>
    <property type="match status" value="1"/>
</dbReference>
<dbReference type="AlphaFoldDB" id="A0A564ZLK7"/>
<sequence>MWIVIDGYNLIRRSPRLSVLDRRDMEEGRDALLASLAAYRRLKGHRITVVFDGWEGGGMREQVTTIGGLQVIFTRRGEQADQAIVRFVGRAPTGAVVVTSDRTLAEDAARTGAVALSAEEFHERLDRALREGDEGGFYKEEDDDESDSEYPGPRRGKGPTRRPSKQVKRRITALKRL</sequence>
<proteinExistence type="predicted"/>
<gene>
    <name evidence="2" type="ORF">MELA_02605</name>
</gene>
<reference evidence="2 3" key="1">
    <citation type="submission" date="2019-07" db="EMBL/GenBank/DDBJ databases">
        <authorList>
            <person name="Cremers G."/>
        </authorList>
    </citation>
    <scope>NUCLEOTIDE SEQUENCE [LARGE SCALE GENOMIC DNA]</scope>
</reference>
<dbReference type="InterPro" id="IPR010298">
    <property type="entry name" value="YacP-like"/>
</dbReference>
<evidence type="ECO:0000313" key="2">
    <source>
        <dbReference type="EMBL" id="VUZ86205.1"/>
    </source>
</evidence>
<name>A0A564ZLK7_9BACT</name>
<evidence type="ECO:0000313" key="3">
    <source>
        <dbReference type="Proteomes" id="UP000334340"/>
    </source>
</evidence>
<dbReference type="CDD" id="cd10912">
    <property type="entry name" value="PIN_YacP-like"/>
    <property type="match status" value="1"/>
</dbReference>
<dbReference type="Proteomes" id="UP000334340">
    <property type="component" value="Unassembled WGS sequence"/>
</dbReference>
<protein>
    <submittedName>
        <fullName evidence="2">YacP-like NYN domain protein</fullName>
    </submittedName>
</protein>
<organism evidence="2 3">
    <name type="scientific">Candidatus Methylomirabilis lanthanidiphila</name>
    <dbReference type="NCBI Taxonomy" id="2211376"/>
    <lineage>
        <taxon>Bacteria</taxon>
        <taxon>Candidatus Methylomirabilota</taxon>
        <taxon>Candidatus Methylomirabilia</taxon>
        <taxon>Candidatus Methylomirabilales</taxon>
        <taxon>Candidatus Methylomirabilaceae</taxon>
        <taxon>Candidatus Methylomirabilis</taxon>
    </lineage>
</organism>
<dbReference type="PANTHER" id="PTHR34547:SF1">
    <property type="entry name" value="YACP-LIKE NYN DOMAIN PROTEIN"/>
    <property type="match status" value="1"/>
</dbReference>
<dbReference type="EMBL" id="CABIKM010000046">
    <property type="protein sequence ID" value="VUZ86205.1"/>
    <property type="molecule type" value="Genomic_DNA"/>
</dbReference>
<evidence type="ECO:0000256" key="1">
    <source>
        <dbReference type="SAM" id="MobiDB-lite"/>
    </source>
</evidence>
<dbReference type="Pfam" id="PF05991">
    <property type="entry name" value="NYN_YacP"/>
    <property type="match status" value="1"/>
</dbReference>